<evidence type="ECO:0000313" key="2">
    <source>
        <dbReference type="EMBL" id="CAB4152031.1"/>
    </source>
</evidence>
<accession>A0A6J5N1P0</accession>
<dbReference type="InterPro" id="IPR045958">
    <property type="entry name" value="DUF6378"/>
</dbReference>
<name>A0A6J5N1P0_9CAUD</name>
<feature type="domain" description="DUF6378" evidence="1">
    <location>
        <begin position="5"/>
        <end position="85"/>
    </location>
</feature>
<dbReference type="Pfam" id="PF19905">
    <property type="entry name" value="DUF6378"/>
    <property type="match status" value="1"/>
</dbReference>
<sequence length="89" mass="9498">MNRAEILDTAKTYVTKDRAATHGDAEKSFSLIATYWSAHLDVNVTATDVAVMMTLFKLARAKNNIGNAENWIDGCGYLACGGEIATAGA</sequence>
<protein>
    <recommendedName>
        <fullName evidence="1">DUF6378 domain-containing protein</fullName>
    </recommendedName>
</protein>
<reference evidence="2" key="1">
    <citation type="submission" date="2020-04" db="EMBL/GenBank/DDBJ databases">
        <authorList>
            <person name="Chiriac C."/>
            <person name="Salcher M."/>
            <person name="Ghai R."/>
            <person name="Kavagutti S V."/>
        </authorList>
    </citation>
    <scope>NUCLEOTIDE SEQUENCE</scope>
</reference>
<gene>
    <name evidence="2" type="ORF">UFOVP589_50</name>
</gene>
<proteinExistence type="predicted"/>
<evidence type="ECO:0000259" key="1">
    <source>
        <dbReference type="Pfam" id="PF19905"/>
    </source>
</evidence>
<organism evidence="2">
    <name type="scientific">uncultured Caudovirales phage</name>
    <dbReference type="NCBI Taxonomy" id="2100421"/>
    <lineage>
        <taxon>Viruses</taxon>
        <taxon>Duplodnaviria</taxon>
        <taxon>Heunggongvirae</taxon>
        <taxon>Uroviricota</taxon>
        <taxon>Caudoviricetes</taxon>
        <taxon>Peduoviridae</taxon>
        <taxon>Maltschvirus</taxon>
        <taxon>Maltschvirus maltsch</taxon>
    </lineage>
</organism>
<dbReference type="EMBL" id="LR796567">
    <property type="protein sequence ID" value="CAB4152031.1"/>
    <property type="molecule type" value="Genomic_DNA"/>
</dbReference>